<comment type="caution">
    <text evidence="1">The sequence shown here is derived from an EMBL/GenBank/DDBJ whole genome shotgun (WGS) entry which is preliminary data.</text>
</comment>
<protein>
    <submittedName>
        <fullName evidence="1">Uncharacterized protein</fullName>
    </submittedName>
</protein>
<accession>A0AB73N2W0</accession>
<sequence>MKESVLFSFSFEFIMGKDITMIPINSLLIYIDKTPPFTIDNKTIFVTLCPNQALKWQGTQYGS</sequence>
<gene>
    <name evidence="1" type="ORF">BWD14_04725</name>
</gene>
<proteinExistence type="predicted"/>
<dbReference type="Proteomes" id="UP000189337">
    <property type="component" value="Unassembled WGS sequence"/>
</dbReference>
<dbReference type="EMBL" id="MTSU01000003">
    <property type="protein sequence ID" value="ONF93947.1"/>
    <property type="molecule type" value="Genomic_DNA"/>
</dbReference>
<organism evidence="1 2">
    <name type="scientific">Leptospira santarosai</name>
    <dbReference type="NCBI Taxonomy" id="28183"/>
    <lineage>
        <taxon>Bacteria</taxon>
        <taxon>Pseudomonadati</taxon>
        <taxon>Spirochaetota</taxon>
        <taxon>Spirochaetia</taxon>
        <taxon>Leptospirales</taxon>
        <taxon>Leptospiraceae</taxon>
        <taxon>Leptospira</taxon>
    </lineage>
</organism>
<reference evidence="1 2" key="1">
    <citation type="submission" date="2017-01" db="EMBL/GenBank/DDBJ databases">
        <title>Comparative genomic analysis of Brazilian Leptospira santarosai.</title>
        <authorList>
            <person name="Moreno L.Z."/>
            <person name="Miraglia F."/>
            <person name="Kremer F.S."/>
            <person name="Eslabao M.R."/>
            <person name="Lilenbaum W."/>
            <person name="Dellagostin O.A."/>
            <person name="Moreno A.M."/>
        </authorList>
    </citation>
    <scope>NUCLEOTIDE SEQUENCE [LARGE SCALE GENOMIC DNA]</scope>
    <source>
        <strain evidence="1 2">M52/8-19</strain>
    </source>
</reference>
<evidence type="ECO:0000313" key="1">
    <source>
        <dbReference type="EMBL" id="ONF93947.1"/>
    </source>
</evidence>
<evidence type="ECO:0000313" key="2">
    <source>
        <dbReference type="Proteomes" id="UP000189337"/>
    </source>
</evidence>
<dbReference type="AlphaFoldDB" id="A0AB73N2W0"/>
<name>A0AB73N2W0_9LEPT</name>